<evidence type="ECO:0000313" key="4">
    <source>
        <dbReference type="EMBL" id="SMA35485.1"/>
    </source>
</evidence>
<sequence length="560" mass="63837">MLPIRFSTRTPEFRDAFASILCIFCLGLIFSEFDAFERLVLFTRSHESWELDEIIICFLISPAFLGWYSYRRWQEKSFELQLRLKHEESLLNAQRDLVYQATHDSLTGLPNRALLEDRLNQLAHNTPKPETICAIAYIDLDGFKAINDQLGHSAGDKLLAIIADRFSQAVRKSDTISRIGGDEFVCLLPSISSKSDALRILDRLLQEAALPIELESTQVRISASIGVTFCHCDEKATNDELIRQADFALYDAKMKGKNCYMIYEPRSVSAFRERHQLLEQIQHGLDNNEFILNYQPQISLKSDKVIGAEALIRWNHPTKGLQLPGDFLPAIENNVLEVKLGEWVLETALSQLQLWNEQALDIAISVNISPYHLMHPSFFSKVKALSEKYPFKKSSLVLEIVENGALQDINHVKDIIIRCADIGIAFSMDDFGTGYSSLSYLRQLPLSELKVDRTFIQNILTSEQDVEILKSIHKLSQVFGCRVVIEGVEKDQQYKMLSQMGFGFAQGYLISKPLPATKFEEWIAGYAHNKKSQGNKLIKREERITQRLIDKTFTPPLVRA</sequence>
<dbReference type="Gene3D" id="3.30.70.270">
    <property type="match status" value="1"/>
</dbReference>
<dbReference type="NCBIfam" id="TIGR00254">
    <property type="entry name" value="GGDEF"/>
    <property type="match status" value="1"/>
</dbReference>
<dbReference type="SMART" id="SM00052">
    <property type="entry name" value="EAL"/>
    <property type="match status" value="1"/>
</dbReference>
<dbReference type="InterPro" id="IPR029787">
    <property type="entry name" value="Nucleotide_cyclase"/>
</dbReference>
<evidence type="ECO:0000256" key="1">
    <source>
        <dbReference type="ARBA" id="ARBA00001946"/>
    </source>
</evidence>
<dbReference type="Pfam" id="PF00563">
    <property type="entry name" value="EAL"/>
    <property type="match status" value="1"/>
</dbReference>
<dbReference type="Proteomes" id="UP000196573">
    <property type="component" value="Unassembled WGS sequence"/>
</dbReference>
<accession>A0A1X7AFE0</accession>
<name>A0A1X7AFE0_9GAMM</name>
<dbReference type="PANTHER" id="PTHR33121">
    <property type="entry name" value="CYCLIC DI-GMP PHOSPHODIESTERASE PDEF"/>
    <property type="match status" value="1"/>
</dbReference>
<dbReference type="OrthoDB" id="9176779at2"/>
<dbReference type="SUPFAM" id="SSF55073">
    <property type="entry name" value="Nucleotide cyclase"/>
    <property type="match status" value="1"/>
</dbReference>
<dbReference type="PROSITE" id="PS50883">
    <property type="entry name" value="EAL"/>
    <property type="match status" value="1"/>
</dbReference>
<dbReference type="SMART" id="SM00267">
    <property type="entry name" value="GGDEF"/>
    <property type="match status" value="1"/>
</dbReference>
<organism evidence="4 5">
    <name type="scientific">Parendozoicomonas haliclonae</name>
    <dbReference type="NCBI Taxonomy" id="1960125"/>
    <lineage>
        <taxon>Bacteria</taxon>
        <taxon>Pseudomonadati</taxon>
        <taxon>Pseudomonadota</taxon>
        <taxon>Gammaproteobacteria</taxon>
        <taxon>Oceanospirillales</taxon>
        <taxon>Endozoicomonadaceae</taxon>
        <taxon>Parendozoicomonas</taxon>
    </lineage>
</organism>
<evidence type="ECO:0000313" key="5">
    <source>
        <dbReference type="Proteomes" id="UP000196573"/>
    </source>
</evidence>
<evidence type="ECO:0000259" key="3">
    <source>
        <dbReference type="PROSITE" id="PS50887"/>
    </source>
</evidence>
<protein>
    <submittedName>
        <fullName evidence="4">Phytochrome-like protein cph2</fullName>
    </submittedName>
</protein>
<dbReference type="Pfam" id="PF00990">
    <property type="entry name" value="GGDEF"/>
    <property type="match status" value="1"/>
</dbReference>
<comment type="cofactor">
    <cofactor evidence="1">
        <name>Mg(2+)</name>
        <dbReference type="ChEBI" id="CHEBI:18420"/>
    </cofactor>
</comment>
<keyword evidence="5" id="KW-1185">Reference proteome</keyword>
<gene>
    <name evidence="4" type="primary">cph2_2</name>
    <name evidence="4" type="ORF">EHSB41UT_00533</name>
</gene>
<dbReference type="SUPFAM" id="SSF141868">
    <property type="entry name" value="EAL domain-like"/>
    <property type="match status" value="1"/>
</dbReference>
<dbReference type="GO" id="GO:0071111">
    <property type="term" value="F:cyclic-guanylate-specific phosphodiesterase activity"/>
    <property type="evidence" value="ECO:0007669"/>
    <property type="project" value="InterPro"/>
</dbReference>
<proteinExistence type="predicted"/>
<dbReference type="FunFam" id="3.30.70.270:FF:000001">
    <property type="entry name" value="Diguanylate cyclase domain protein"/>
    <property type="match status" value="1"/>
</dbReference>
<dbReference type="CDD" id="cd01948">
    <property type="entry name" value="EAL"/>
    <property type="match status" value="1"/>
</dbReference>
<dbReference type="InterPro" id="IPR001633">
    <property type="entry name" value="EAL_dom"/>
</dbReference>
<dbReference type="InterPro" id="IPR000160">
    <property type="entry name" value="GGDEF_dom"/>
</dbReference>
<dbReference type="RefSeq" id="WP_087106597.1">
    <property type="nucleotide sequence ID" value="NZ_CBCSCN010000004.1"/>
</dbReference>
<reference evidence="4 5" key="1">
    <citation type="submission" date="2017-03" db="EMBL/GenBank/DDBJ databases">
        <authorList>
            <person name="Afonso C.L."/>
            <person name="Miller P.J."/>
            <person name="Scott M.A."/>
            <person name="Spackman E."/>
            <person name="Goraichik I."/>
            <person name="Dimitrov K.M."/>
            <person name="Suarez D.L."/>
            <person name="Swayne D.E."/>
        </authorList>
    </citation>
    <scope>NUCLEOTIDE SEQUENCE [LARGE SCALE GENOMIC DNA]</scope>
    <source>
        <strain evidence="4">SB41UT1</strain>
    </source>
</reference>
<dbReference type="EMBL" id="FWPT01000001">
    <property type="protein sequence ID" value="SMA35485.1"/>
    <property type="molecule type" value="Genomic_DNA"/>
</dbReference>
<dbReference type="InterPro" id="IPR043128">
    <property type="entry name" value="Rev_trsase/Diguanyl_cyclase"/>
</dbReference>
<feature type="domain" description="GGDEF" evidence="3">
    <location>
        <begin position="131"/>
        <end position="265"/>
    </location>
</feature>
<dbReference type="InterPro" id="IPR035919">
    <property type="entry name" value="EAL_sf"/>
</dbReference>
<evidence type="ECO:0000259" key="2">
    <source>
        <dbReference type="PROSITE" id="PS50883"/>
    </source>
</evidence>
<dbReference type="CDD" id="cd01949">
    <property type="entry name" value="GGDEF"/>
    <property type="match status" value="1"/>
</dbReference>
<dbReference type="AlphaFoldDB" id="A0A1X7AFE0"/>
<dbReference type="Gene3D" id="3.20.20.450">
    <property type="entry name" value="EAL domain"/>
    <property type="match status" value="1"/>
</dbReference>
<feature type="domain" description="EAL" evidence="2">
    <location>
        <begin position="274"/>
        <end position="527"/>
    </location>
</feature>
<dbReference type="PROSITE" id="PS50887">
    <property type="entry name" value="GGDEF"/>
    <property type="match status" value="1"/>
</dbReference>
<dbReference type="InterPro" id="IPR050706">
    <property type="entry name" value="Cyclic-di-GMP_PDE-like"/>
</dbReference>
<dbReference type="PANTHER" id="PTHR33121:SF70">
    <property type="entry name" value="SIGNALING PROTEIN YKOW"/>
    <property type="match status" value="1"/>
</dbReference>